<keyword evidence="8" id="KW-0902">Two-component regulatory system</keyword>
<dbReference type="InterPro" id="IPR003594">
    <property type="entry name" value="HATPase_dom"/>
</dbReference>
<reference evidence="13" key="1">
    <citation type="journal article" date="2019" name="Int. J. Syst. Evol. Microbiol.">
        <title>The Global Catalogue of Microorganisms (GCM) 10K type strain sequencing project: providing services to taxonomists for standard genome sequencing and annotation.</title>
        <authorList>
            <consortium name="The Broad Institute Genomics Platform"/>
            <consortium name="The Broad Institute Genome Sequencing Center for Infectious Disease"/>
            <person name="Wu L."/>
            <person name="Ma J."/>
        </authorList>
    </citation>
    <scope>NUCLEOTIDE SEQUENCE [LARGE SCALE GENOMIC DNA]</scope>
    <source>
        <strain evidence="13">CGMCC 4.6997</strain>
    </source>
</reference>
<dbReference type="EMBL" id="JBHSMG010000001">
    <property type="protein sequence ID" value="MFC5501815.1"/>
    <property type="molecule type" value="Genomic_DNA"/>
</dbReference>
<evidence type="ECO:0000256" key="8">
    <source>
        <dbReference type="ARBA" id="ARBA00023012"/>
    </source>
</evidence>
<keyword evidence="6 12" id="KW-0418">Kinase</keyword>
<evidence type="ECO:0000259" key="10">
    <source>
        <dbReference type="Pfam" id="PF02518"/>
    </source>
</evidence>
<evidence type="ECO:0000256" key="7">
    <source>
        <dbReference type="ARBA" id="ARBA00022840"/>
    </source>
</evidence>
<dbReference type="Pfam" id="PF07730">
    <property type="entry name" value="HisKA_3"/>
    <property type="match status" value="1"/>
</dbReference>
<evidence type="ECO:0000256" key="6">
    <source>
        <dbReference type="ARBA" id="ARBA00022777"/>
    </source>
</evidence>
<dbReference type="PANTHER" id="PTHR24421">
    <property type="entry name" value="NITRATE/NITRITE SENSOR PROTEIN NARX-RELATED"/>
    <property type="match status" value="1"/>
</dbReference>
<organism evidence="12 13">
    <name type="scientific">Lysinimonas soli</name>
    <dbReference type="NCBI Taxonomy" id="1074233"/>
    <lineage>
        <taxon>Bacteria</taxon>
        <taxon>Bacillati</taxon>
        <taxon>Actinomycetota</taxon>
        <taxon>Actinomycetes</taxon>
        <taxon>Micrococcales</taxon>
        <taxon>Microbacteriaceae</taxon>
        <taxon>Lysinimonas</taxon>
    </lineage>
</organism>
<gene>
    <name evidence="12" type="ORF">ACFPJ4_06125</name>
</gene>
<dbReference type="InterPro" id="IPR036890">
    <property type="entry name" value="HATPase_C_sf"/>
</dbReference>
<feature type="transmembrane region" description="Helical" evidence="9">
    <location>
        <begin position="12"/>
        <end position="34"/>
    </location>
</feature>
<dbReference type="InterPro" id="IPR050482">
    <property type="entry name" value="Sensor_HK_TwoCompSys"/>
</dbReference>
<dbReference type="CDD" id="cd16917">
    <property type="entry name" value="HATPase_UhpB-NarQ-NarX-like"/>
    <property type="match status" value="1"/>
</dbReference>
<dbReference type="Gene3D" id="1.20.5.1930">
    <property type="match status" value="1"/>
</dbReference>
<feature type="domain" description="Histidine kinase/HSP90-like ATPase" evidence="10">
    <location>
        <begin position="175"/>
        <end position="289"/>
    </location>
</feature>
<dbReference type="Gene3D" id="3.30.565.10">
    <property type="entry name" value="Histidine kinase-like ATPase, C-terminal domain"/>
    <property type="match status" value="1"/>
</dbReference>
<dbReference type="Pfam" id="PF02518">
    <property type="entry name" value="HATPase_c"/>
    <property type="match status" value="1"/>
</dbReference>
<keyword evidence="13" id="KW-1185">Reference proteome</keyword>
<protein>
    <recommendedName>
        <fullName evidence="2">histidine kinase</fullName>
        <ecNumber evidence="2">2.7.13.3</ecNumber>
    </recommendedName>
</protein>
<keyword evidence="9" id="KW-0812">Transmembrane</keyword>
<keyword evidence="9" id="KW-0472">Membrane</keyword>
<evidence type="ECO:0000259" key="11">
    <source>
        <dbReference type="Pfam" id="PF07730"/>
    </source>
</evidence>
<comment type="catalytic activity">
    <reaction evidence="1">
        <text>ATP + protein L-histidine = ADP + protein N-phospho-L-histidine.</text>
        <dbReference type="EC" id="2.7.13.3"/>
    </reaction>
</comment>
<comment type="caution">
    <text evidence="12">The sequence shown here is derived from an EMBL/GenBank/DDBJ whole genome shotgun (WGS) entry which is preliminary data.</text>
</comment>
<dbReference type="EC" id="2.7.13.3" evidence="2"/>
<keyword evidence="5" id="KW-0547">Nucleotide-binding</keyword>
<evidence type="ECO:0000313" key="13">
    <source>
        <dbReference type="Proteomes" id="UP001596039"/>
    </source>
</evidence>
<evidence type="ECO:0000256" key="2">
    <source>
        <dbReference type="ARBA" id="ARBA00012438"/>
    </source>
</evidence>
<keyword evidence="7" id="KW-0067">ATP-binding</keyword>
<evidence type="ECO:0000313" key="12">
    <source>
        <dbReference type="EMBL" id="MFC5501815.1"/>
    </source>
</evidence>
<keyword evidence="9" id="KW-1133">Transmembrane helix</keyword>
<name>A0ABW0NMM3_9MICO</name>
<dbReference type="Proteomes" id="UP001596039">
    <property type="component" value="Unassembled WGS sequence"/>
</dbReference>
<feature type="domain" description="Signal transduction histidine kinase subgroup 3 dimerisation and phosphoacceptor" evidence="11">
    <location>
        <begin position="68"/>
        <end position="131"/>
    </location>
</feature>
<evidence type="ECO:0000256" key="3">
    <source>
        <dbReference type="ARBA" id="ARBA00022553"/>
    </source>
</evidence>
<evidence type="ECO:0000256" key="5">
    <source>
        <dbReference type="ARBA" id="ARBA00022741"/>
    </source>
</evidence>
<proteinExistence type="predicted"/>
<dbReference type="PANTHER" id="PTHR24421:SF10">
    <property type="entry name" value="NITRATE_NITRITE SENSOR PROTEIN NARQ"/>
    <property type="match status" value="1"/>
</dbReference>
<dbReference type="RefSeq" id="WP_386739444.1">
    <property type="nucleotide sequence ID" value="NZ_JBHSMG010000001.1"/>
</dbReference>
<evidence type="ECO:0000256" key="1">
    <source>
        <dbReference type="ARBA" id="ARBA00000085"/>
    </source>
</evidence>
<dbReference type="GO" id="GO:0016301">
    <property type="term" value="F:kinase activity"/>
    <property type="evidence" value="ECO:0007669"/>
    <property type="project" value="UniProtKB-KW"/>
</dbReference>
<keyword evidence="4" id="KW-0808">Transferase</keyword>
<dbReference type="SUPFAM" id="SSF55874">
    <property type="entry name" value="ATPase domain of HSP90 chaperone/DNA topoisomerase II/histidine kinase"/>
    <property type="match status" value="1"/>
</dbReference>
<dbReference type="InterPro" id="IPR011712">
    <property type="entry name" value="Sig_transdc_His_kin_sub3_dim/P"/>
</dbReference>
<evidence type="ECO:0000256" key="4">
    <source>
        <dbReference type="ARBA" id="ARBA00022679"/>
    </source>
</evidence>
<evidence type="ECO:0000256" key="9">
    <source>
        <dbReference type="SAM" id="Phobius"/>
    </source>
</evidence>
<sequence length="304" mass="32962">MNAWFQDNSIVIGLALGIAAVVLLIVALVLLVLWRRARRAERAALAGRVNWERERIELELSLAEQTSRLRIIRELHELAVHSVSVIISQADGARYAATTDPDVATRSASAIAEAARSTLADLRRVMTVVRGGEADAAPQPSLSSARELFKVMRDAGLEVDFVESGTRLDLKHGAELAVYRILQEALSNALTHGGEGTNARVTFKWTEQGLEVLVDDDGIRAEAIRNGLDPNVEAQNRSYSQDDDLAALTQSPVGRGITEMRERTELFGGMFSATTVPGVGFSVSAIFPALKYHNGVHGVKLDPS</sequence>
<keyword evidence="3" id="KW-0597">Phosphoprotein</keyword>
<accession>A0ABW0NMM3</accession>